<evidence type="ECO:0000313" key="3">
    <source>
        <dbReference type="Proteomes" id="UP000660262"/>
    </source>
</evidence>
<comment type="caution">
    <text evidence="2">The sequence shown here is derived from an EMBL/GenBank/DDBJ whole genome shotgun (WGS) entry which is preliminary data.</text>
</comment>
<evidence type="ECO:0000313" key="2">
    <source>
        <dbReference type="EMBL" id="GHP04155.1"/>
    </source>
</evidence>
<name>A0A830HAZ2_9CHLO</name>
<gene>
    <name evidence="2" type="ORF">PPROV_000290900</name>
</gene>
<dbReference type="PANTHER" id="PTHR21477">
    <property type="entry name" value="ZGC:172139"/>
    <property type="match status" value="1"/>
</dbReference>
<protein>
    <submittedName>
        <fullName evidence="2">Uncharacterized protein</fullName>
    </submittedName>
</protein>
<sequence length="464" mass="49006">MSLTSGVAKAGGAEAPSAVDFTSRTHALTCVRSQWIDQRKLKARGAQPAEQAQQTCVLWDQVTWRAAFVAVHLGEENRRRFSAAAGRDDMVYYVPTDQDDEENSAGSSVQLEVRRWTVQLPESVLARATEVDWMRSVFVNLAACARYRLTVAVAAHDALHAVSSSDANKKQPAQRVSLTCYASPFARAALGDASFLAGGRETDDSMLPAPGLVGGAGSWISRSWGALTRGAAPSAQLNDSGANGTAFAPCFPNLAFAVEETDGDESAVAMTLDGASDCFCVVLRCNFPAASAETSSSASVETGFVLERPTPPATLFSGFVRRSQLIDALLLKRRMNARNRNGAGDALGIIAKPAAALVRGLAGAFQRGQAPESSTNGSTAVATTSSEPPTATHVRMKGPGGRGGADVSVEARASELDRVADPANKDEPPPSMRCSLLHIRLPWDALMDALLPAADTPVLERVFF</sequence>
<evidence type="ECO:0000256" key="1">
    <source>
        <dbReference type="SAM" id="MobiDB-lite"/>
    </source>
</evidence>
<reference evidence="2" key="1">
    <citation type="submission" date="2020-10" db="EMBL/GenBank/DDBJ databases">
        <title>Unveiling of a novel bifunctional photoreceptor, Dualchrome1, isolated from a cosmopolitan green alga.</title>
        <authorList>
            <person name="Suzuki S."/>
            <person name="Kawachi M."/>
        </authorList>
    </citation>
    <scope>NUCLEOTIDE SEQUENCE</scope>
    <source>
        <strain evidence="2">NIES 2893</strain>
    </source>
</reference>
<dbReference type="PANTHER" id="PTHR21477:SF13">
    <property type="entry name" value="KIAA0930"/>
    <property type="match status" value="1"/>
</dbReference>
<dbReference type="InterPro" id="IPR019141">
    <property type="entry name" value="DUF2045"/>
</dbReference>
<feature type="region of interest" description="Disordered" evidence="1">
    <location>
        <begin position="367"/>
        <end position="406"/>
    </location>
</feature>
<feature type="compositionally biased region" description="Polar residues" evidence="1">
    <location>
        <begin position="371"/>
        <end position="389"/>
    </location>
</feature>
<accession>A0A830HAZ2</accession>
<dbReference type="Pfam" id="PF09741">
    <property type="entry name" value="DUF2045"/>
    <property type="match status" value="2"/>
</dbReference>
<dbReference type="AlphaFoldDB" id="A0A830HAZ2"/>
<dbReference type="OrthoDB" id="1906921at2759"/>
<dbReference type="EMBL" id="BNJQ01000007">
    <property type="protein sequence ID" value="GHP04155.1"/>
    <property type="molecule type" value="Genomic_DNA"/>
</dbReference>
<organism evidence="2 3">
    <name type="scientific">Pycnococcus provasolii</name>
    <dbReference type="NCBI Taxonomy" id="41880"/>
    <lineage>
        <taxon>Eukaryota</taxon>
        <taxon>Viridiplantae</taxon>
        <taxon>Chlorophyta</taxon>
        <taxon>Pseudoscourfieldiophyceae</taxon>
        <taxon>Pseudoscourfieldiales</taxon>
        <taxon>Pycnococcaceae</taxon>
        <taxon>Pycnococcus</taxon>
    </lineage>
</organism>
<dbReference type="Proteomes" id="UP000660262">
    <property type="component" value="Unassembled WGS sequence"/>
</dbReference>
<keyword evidence="3" id="KW-1185">Reference proteome</keyword>
<proteinExistence type="predicted"/>